<reference evidence="2" key="1">
    <citation type="submission" date="2012-09" db="EMBL/GenBank/DDBJ databases">
        <title>Metagenomic Characterization of a Microbial Community in Wastewater Detects High Levels of Antibiotic Resistance.</title>
        <authorList>
            <person name="Abrams M."/>
            <person name="Caldwell A."/>
            <person name="Vandaei E."/>
            <person name="Lee W."/>
            <person name="Perrott J."/>
            <person name="Khan S.Y."/>
            <person name="Ta J."/>
            <person name="Romero D."/>
            <person name="Nguyen V."/>
            <person name="Pourmand N."/>
            <person name="Ouverney C.C."/>
        </authorList>
    </citation>
    <scope>NUCLEOTIDE SEQUENCE</scope>
</reference>
<keyword evidence="1" id="KW-0472">Membrane</keyword>
<protein>
    <recommendedName>
        <fullName evidence="3">DUF983 domain-containing protein</fullName>
    </recommendedName>
</protein>
<keyword evidence="1" id="KW-1133">Transmembrane helix</keyword>
<evidence type="ECO:0008006" key="3">
    <source>
        <dbReference type="Google" id="ProtNLM"/>
    </source>
</evidence>
<dbReference type="EMBL" id="JX649894">
    <property type="protein sequence ID" value="AGC72174.1"/>
    <property type="molecule type" value="Genomic_DNA"/>
</dbReference>
<keyword evidence="1" id="KW-0812">Transmembrane</keyword>
<dbReference type="InterPro" id="IPR009325">
    <property type="entry name" value="DUF983"/>
</dbReference>
<feature type="transmembrane region" description="Helical" evidence="1">
    <location>
        <begin position="52"/>
        <end position="68"/>
    </location>
</feature>
<sequence>MNRRCAACDHDFEREGGFYLGAIYFNYGLTALAITIAYPILTISRSVDPQTALWGCFAFVVTFPLLFFRHARSLWLGFDEWMDPQPRP</sequence>
<dbReference type="AlphaFoldDB" id="L7VX27"/>
<proteinExistence type="predicted"/>
<dbReference type="Pfam" id="PF06170">
    <property type="entry name" value="DUF983"/>
    <property type="match status" value="1"/>
</dbReference>
<organism evidence="2">
    <name type="scientific">uncultured bacterium A1Q1_fos_962</name>
    <dbReference type="NCBI Taxonomy" id="1256592"/>
    <lineage>
        <taxon>Bacteria</taxon>
        <taxon>environmental samples</taxon>
    </lineage>
</organism>
<feature type="transmembrane region" description="Helical" evidence="1">
    <location>
        <begin position="21"/>
        <end position="40"/>
    </location>
</feature>
<evidence type="ECO:0000256" key="1">
    <source>
        <dbReference type="SAM" id="Phobius"/>
    </source>
</evidence>
<name>L7VX27_9BACT</name>
<evidence type="ECO:0000313" key="2">
    <source>
        <dbReference type="EMBL" id="AGC72174.1"/>
    </source>
</evidence>
<accession>L7VX27</accession>